<organism evidence="9 10">
    <name type="scientific">Solanum tuberosum</name>
    <name type="common">Potato</name>
    <dbReference type="NCBI Taxonomy" id="4113"/>
    <lineage>
        <taxon>Eukaryota</taxon>
        <taxon>Viridiplantae</taxon>
        <taxon>Streptophyta</taxon>
        <taxon>Embryophyta</taxon>
        <taxon>Tracheophyta</taxon>
        <taxon>Spermatophyta</taxon>
        <taxon>Magnoliopsida</taxon>
        <taxon>eudicotyledons</taxon>
        <taxon>Gunneridae</taxon>
        <taxon>Pentapetalae</taxon>
        <taxon>asterids</taxon>
        <taxon>lamiids</taxon>
        <taxon>Solanales</taxon>
        <taxon>Solanaceae</taxon>
        <taxon>Solanoideae</taxon>
        <taxon>Solaneae</taxon>
        <taxon>Solanum</taxon>
    </lineage>
</organism>
<dbReference type="Pfam" id="PF06813">
    <property type="entry name" value="Nodulin-like"/>
    <property type="match status" value="1"/>
</dbReference>
<dbReference type="EMBL" id="JAIVGD010000001">
    <property type="protein sequence ID" value="KAH0783918.1"/>
    <property type="molecule type" value="Genomic_DNA"/>
</dbReference>
<evidence type="ECO:0008006" key="11">
    <source>
        <dbReference type="Google" id="ProtNLM"/>
    </source>
</evidence>
<feature type="transmembrane region" description="Helical" evidence="6">
    <location>
        <begin position="244"/>
        <end position="265"/>
    </location>
</feature>
<evidence type="ECO:0000313" key="10">
    <source>
        <dbReference type="Proteomes" id="UP000826656"/>
    </source>
</evidence>
<evidence type="ECO:0000256" key="4">
    <source>
        <dbReference type="ARBA" id="ARBA00023136"/>
    </source>
</evidence>
<accession>A0ABQ7WT42</accession>
<feature type="domain" description="Nodulin-like" evidence="7">
    <location>
        <begin position="16"/>
        <end position="263"/>
    </location>
</feature>
<dbReference type="InterPro" id="IPR010658">
    <property type="entry name" value="Nodulin-like"/>
</dbReference>
<feature type="domain" description="NFD4 C-terminal" evidence="8">
    <location>
        <begin position="357"/>
        <end position="411"/>
    </location>
</feature>
<dbReference type="Proteomes" id="UP000826656">
    <property type="component" value="Unassembled WGS sequence"/>
</dbReference>
<evidence type="ECO:0000256" key="5">
    <source>
        <dbReference type="ARBA" id="ARBA00044504"/>
    </source>
</evidence>
<evidence type="ECO:0000256" key="6">
    <source>
        <dbReference type="SAM" id="Phobius"/>
    </source>
</evidence>
<feature type="transmembrane region" description="Helical" evidence="6">
    <location>
        <begin position="211"/>
        <end position="232"/>
    </location>
</feature>
<evidence type="ECO:0000259" key="8">
    <source>
        <dbReference type="Pfam" id="PF23262"/>
    </source>
</evidence>
<protein>
    <recommendedName>
        <fullName evidence="11">Nodulin-like domain-containing protein</fullName>
    </recommendedName>
</protein>
<dbReference type="InterPro" id="IPR036259">
    <property type="entry name" value="MFS_trans_sf"/>
</dbReference>
<dbReference type="PANTHER" id="PTHR21576:SF73">
    <property type="entry name" value="F1C9.29 PROTEIN-RELATED"/>
    <property type="match status" value="1"/>
</dbReference>
<keyword evidence="2 6" id="KW-0812">Transmembrane</keyword>
<feature type="transmembrane region" description="Helical" evidence="6">
    <location>
        <begin position="175"/>
        <end position="199"/>
    </location>
</feature>
<name>A0ABQ7WT42_SOLTU</name>
<keyword evidence="3 6" id="KW-1133">Transmembrane helix</keyword>
<feature type="transmembrane region" description="Helical" evidence="6">
    <location>
        <begin position="17"/>
        <end position="43"/>
    </location>
</feature>
<feature type="transmembrane region" description="Helical" evidence="6">
    <location>
        <begin position="149"/>
        <end position="169"/>
    </location>
</feature>
<proteinExistence type="inferred from homology"/>
<comment type="caution">
    <text evidence="9">The sequence shown here is derived from an EMBL/GenBank/DDBJ whole genome shotgun (WGS) entry which is preliminary data.</text>
</comment>
<evidence type="ECO:0000313" key="9">
    <source>
        <dbReference type="EMBL" id="KAH0783918.1"/>
    </source>
</evidence>
<dbReference type="PANTHER" id="PTHR21576">
    <property type="entry name" value="UNCHARACTERIZED NODULIN-LIKE PROTEIN"/>
    <property type="match status" value="1"/>
</dbReference>
<comment type="subcellular location">
    <subcellularLocation>
        <location evidence="1">Membrane</location>
        <topology evidence="1">Multi-pass membrane protein</topology>
    </subcellularLocation>
</comment>
<sequence>MTIYLKERFGYFLNNRWLVFVAGMWIQICAGIVYLFGSISPVIKISLNYNQKQIARLIVAKDLGYSLGFLAATLCEILPFWAALLVGAIQNFIGYGWIWLIVTRRTAPLPLWAMCILIFVGTNGETYFNTATLVSCVRNFPKSRGPVVGILKGFAGLGGAILTQIYAVIHSPDHASLIFMIAVAPAMVIIALMFIIRPVGGDKQVRPSDGLSFSCVYSICLILAAYLMGVMLVEDFIDVSQNVIIIFTVILFVILIIPIVIPIYLSFTQEPRVVQEEEALLSQSGDQGPGRSEHGDGQEIIFSEAEEEKSKGVDLLPALEKQKRIGQLQVRLAEGAVRIKRRRGPRRGEDFTLVQALIKADFWLMFFSLLFGSGSGLTVIDNLGQMSQSLGYENTHVFVSMISIWNFLGRIGGG</sequence>
<evidence type="ECO:0000256" key="3">
    <source>
        <dbReference type="ARBA" id="ARBA00022989"/>
    </source>
</evidence>
<feature type="transmembrane region" description="Helical" evidence="6">
    <location>
        <begin position="63"/>
        <end position="89"/>
    </location>
</feature>
<evidence type="ECO:0000256" key="2">
    <source>
        <dbReference type="ARBA" id="ARBA00022692"/>
    </source>
</evidence>
<keyword evidence="4 6" id="KW-0472">Membrane</keyword>
<comment type="similarity">
    <text evidence="5">Belongs to the major facilitator superfamily. Phosphate:H(+) symporter (TC 2.A.1.9) family.</text>
</comment>
<dbReference type="SUPFAM" id="SSF103473">
    <property type="entry name" value="MFS general substrate transporter"/>
    <property type="match status" value="2"/>
</dbReference>
<keyword evidence="10" id="KW-1185">Reference proteome</keyword>
<reference evidence="9 10" key="1">
    <citation type="journal article" date="2021" name="bioRxiv">
        <title>Chromosome-scale and haplotype-resolved genome assembly of a tetraploid potato cultivar.</title>
        <authorList>
            <person name="Sun H."/>
            <person name="Jiao W.-B."/>
            <person name="Krause K."/>
            <person name="Campoy J.A."/>
            <person name="Goel M."/>
            <person name="Folz-Donahue K."/>
            <person name="Kukat C."/>
            <person name="Huettel B."/>
            <person name="Schneeberger K."/>
        </authorList>
    </citation>
    <scope>NUCLEOTIDE SEQUENCE [LARGE SCALE GENOMIC DNA]</scope>
    <source>
        <strain evidence="9">SolTubOtavaFocal</strain>
        <tissue evidence="9">Leaves</tissue>
    </source>
</reference>
<evidence type="ECO:0000259" key="7">
    <source>
        <dbReference type="Pfam" id="PF06813"/>
    </source>
</evidence>
<gene>
    <name evidence="9" type="ORF">KY290_003516</name>
</gene>
<evidence type="ECO:0000256" key="1">
    <source>
        <dbReference type="ARBA" id="ARBA00004141"/>
    </source>
</evidence>
<dbReference type="Pfam" id="PF23262">
    <property type="entry name" value="NFD4_C"/>
    <property type="match status" value="1"/>
</dbReference>
<dbReference type="InterPro" id="IPR056555">
    <property type="entry name" value="NFD4_C"/>
</dbReference>